<evidence type="ECO:0000313" key="1">
    <source>
        <dbReference type="EMBL" id="KAL2650027.1"/>
    </source>
</evidence>
<gene>
    <name evidence="1" type="ORF">R1flu_018155</name>
</gene>
<accession>A0ABD1ZEZ9</accession>
<dbReference type="EMBL" id="JBHFFA010000001">
    <property type="protein sequence ID" value="KAL2650027.1"/>
    <property type="molecule type" value="Genomic_DNA"/>
</dbReference>
<keyword evidence="2" id="KW-1185">Reference proteome</keyword>
<evidence type="ECO:0000313" key="2">
    <source>
        <dbReference type="Proteomes" id="UP001605036"/>
    </source>
</evidence>
<dbReference type="Proteomes" id="UP001605036">
    <property type="component" value="Unassembled WGS sequence"/>
</dbReference>
<protein>
    <submittedName>
        <fullName evidence="1">Uncharacterized protein</fullName>
    </submittedName>
</protein>
<organism evidence="1 2">
    <name type="scientific">Riccia fluitans</name>
    <dbReference type="NCBI Taxonomy" id="41844"/>
    <lineage>
        <taxon>Eukaryota</taxon>
        <taxon>Viridiplantae</taxon>
        <taxon>Streptophyta</taxon>
        <taxon>Embryophyta</taxon>
        <taxon>Marchantiophyta</taxon>
        <taxon>Marchantiopsida</taxon>
        <taxon>Marchantiidae</taxon>
        <taxon>Marchantiales</taxon>
        <taxon>Ricciaceae</taxon>
        <taxon>Riccia</taxon>
    </lineage>
</organism>
<reference evidence="1 2" key="1">
    <citation type="submission" date="2024-09" db="EMBL/GenBank/DDBJ databases">
        <title>Chromosome-scale assembly of Riccia fluitans.</title>
        <authorList>
            <person name="Paukszto L."/>
            <person name="Sawicki J."/>
            <person name="Karawczyk K."/>
            <person name="Piernik-Szablinska J."/>
            <person name="Szczecinska M."/>
            <person name="Mazdziarz M."/>
        </authorList>
    </citation>
    <scope>NUCLEOTIDE SEQUENCE [LARGE SCALE GENOMIC DNA]</scope>
    <source>
        <strain evidence="1">Rf_01</strain>
        <tissue evidence="1">Aerial parts of the thallus</tissue>
    </source>
</reference>
<dbReference type="AlphaFoldDB" id="A0ABD1ZEZ9"/>
<proteinExistence type="predicted"/>
<sequence>MSSQVYNDLWISSEVVVFSESAQQPMSTQVYDDLQIILPLVGRELGVTQWDASDLLITSLRSSYDTGITSLALEQITMFDFDLIYAESDVKAANIFDSDDDYHPSLSSPNTRTPKYFSMPPTSWNSSHNVTF</sequence>
<name>A0ABD1ZEZ9_9MARC</name>
<comment type="caution">
    <text evidence="1">The sequence shown here is derived from an EMBL/GenBank/DDBJ whole genome shotgun (WGS) entry which is preliminary data.</text>
</comment>